<dbReference type="EMBL" id="OOFM01000005">
    <property type="protein sequence ID" value="SPL65928.1"/>
    <property type="molecule type" value="Genomic_DNA"/>
</dbReference>
<gene>
    <name evidence="2" type="ORF">OHAE_1795</name>
</gene>
<dbReference type="PANTHER" id="PTHR43143:SF1">
    <property type="entry name" value="SERINE_THREONINE-PROTEIN PHOSPHATASE CPPED1"/>
    <property type="match status" value="1"/>
</dbReference>
<feature type="domain" description="Calcineurin-like phosphoesterase" evidence="1">
    <location>
        <begin position="1"/>
        <end position="197"/>
    </location>
</feature>
<reference evidence="3" key="1">
    <citation type="submission" date="2017-12" db="EMBL/GenBank/DDBJ databases">
        <authorList>
            <person name="Diaz M."/>
        </authorList>
    </citation>
    <scope>NUCLEOTIDE SEQUENCE [LARGE SCALE GENOMIC DNA]</scope>
    <source>
        <strain evidence="3">FI11154</strain>
    </source>
</reference>
<dbReference type="InterPro" id="IPR029052">
    <property type="entry name" value="Metallo-depent_PP-like"/>
</dbReference>
<dbReference type="PANTHER" id="PTHR43143">
    <property type="entry name" value="METALLOPHOSPHOESTERASE, CALCINEURIN SUPERFAMILY"/>
    <property type="match status" value="1"/>
</dbReference>
<dbReference type="Proteomes" id="UP000246073">
    <property type="component" value="Unassembled WGS sequence"/>
</dbReference>
<dbReference type="Pfam" id="PF00149">
    <property type="entry name" value="Metallophos"/>
    <property type="match status" value="1"/>
</dbReference>
<name>A0A2P9HP71_9HYPH</name>
<protein>
    <submittedName>
        <fullName evidence="2">3',5'-cyclic-nucleotide phosphodiesterase</fullName>
        <ecNumber evidence="2">3.1.4.17</ecNumber>
    </submittedName>
</protein>
<dbReference type="InterPro" id="IPR004843">
    <property type="entry name" value="Calcineurin-like_PHP"/>
</dbReference>
<dbReference type="RefSeq" id="WP_109369464.1">
    <property type="nucleotide sequence ID" value="NZ_OOFM01000005.1"/>
</dbReference>
<dbReference type="AlphaFoldDB" id="A0A2P9HP71"/>
<dbReference type="Gene3D" id="3.60.21.10">
    <property type="match status" value="1"/>
</dbReference>
<evidence type="ECO:0000313" key="2">
    <source>
        <dbReference type="EMBL" id="SPL65928.1"/>
    </source>
</evidence>
<sequence>MRIVQITDTHLSPIKTHFNPNWEPLVAWIEQQKPDLIIHTGDLAVDGADIEADLEFCRSCFEQLSAPVLSVPGNHDIGHLPESHQPVNAERLARWQRHIGPDRWAKDLGDWLIVGLNSLIIGTGSEQEEDQFQWLENVLENADGKPVAVFAHKPLFVDDPEEGDSGYWGIRPVARQRLYDLFAQYNVQLHASGHLHRAWKGEAFGTRYVWGPAAAFIVGAMERDLPGERILGAVVHELGEAATSAIVRIDELTPYVIDDVVHEVYPHHAGDGAKVTEEATQ</sequence>
<dbReference type="EC" id="3.1.4.17" evidence="2"/>
<evidence type="ECO:0000313" key="3">
    <source>
        <dbReference type="Proteomes" id="UP000246073"/>
    </source>
</evidence>
<keyword evidence="2" id="KW-0378">Hydrolase</keyword>
<proteinExistence type="predicted"/>
<dbReference type="InterPro" id="IPR051918">
    <property type="entry name" value="STPP_CPPED1"/>
</dbReference>
<accession>A0A2P9HP71</accession>
<dbReference type="SUPFAM" id="SSF56300">
    <property type="entry name" value="Metallo-dependent phosphatases"/>
    <property type="match status" value="1"/>
</dbReference>
<organism evidence="2 3">
    <name type="scientific">Ochrobactrum soli</name>
    <dbReference type="NCBI Taxonomy" id="2448455"/>
    <lineage>
        <taxon>Bacteria</taxon>
        <taxon>Pseudomonadati</taxon>
        <taxon>Pseudomonadota</taxon>
        <taxon>Alphaproteobacteria</taxon>
        <taxon>Hyphomicrobiales</taxon>
        <taxon>Brucellaceae</taxon>
        <taxon>Brucella/Ochrobactrum group</taxon>
        <taxon>Ochrobactrum</taxon>
    </lineage>
</organism>
<dbReference type="GO" id="GO:0004114">
    <property type="term" value="F:3',5'-cyclic-nucleotide phosphodiesterase activity"/>
    <property type="evidence" value="ECO:0007669"/>
    <property type="project" value="UniProtKB-EC"/>
</dbReference>
<evidence type="ECO:0000259" key="1">
    <source>
        <dbReference type="Pfam" id="PF00149"/>
    </source>
</evidence>